<evidence type="ECO:0000313" key="6">
    <source>
        <dbReference type="Proteomes" id="UP000323454"/>
    </source>
</evidence>
<dbReference type="OrthoDB" id="4141215at2"/>
<dbReference type="GO" id="GO:0071949">
    <property type="term" value="F:FAD binding"/>
    <property type="evidence" value="ECO:0007669"/>
    <property type="project" value="InterPro"/>
</dbReference>
<comment type="caution">
    <text evidence="5">The sequence shown here is derived from an EMBL/GenBank/DDBJ whole genome shotgun (WGS) entry which is preliminary data.</text>
</comment>
<protein>
    <submittedName>
        <fullName evidence="5">Monooxygenase</fullName>
    </submittedName>
</protein>
<keyword evidence="5" id="KW-0503">Monooxygenase</keyword>
<keyword evidence="6" id="KW-1185">Reference proteome</keyword>
<dbReference type="Pfam" id="PF21274">
    <property type="entry name" value="Rng_hyd_C"/>
    <property type="match status" value="1"/>
</dbReference>
<comment type="cofactor">
    <cofactor evidence="1">
        <name>FAD</name>
        <dbReference type="ChEBI" id="CHEBI:57692"/>
    </cofactor>
</comment>
<evidence type="ECO:0000256" key="3">
    <source>
        <dbReference type="ARBA" id="ARBA00022827"/>
    </source>
</evidence>
<dbReference type="GO" id="GO:0016709">
    <property type="term" value="F:oxidoreductase activity, acting on paired donors, with incorporation or reduction of molecular oxygen, NAD(P)H as one donor, and incorporation of one atom of oxygen"/>
    <property type="evidence" value="ECO:0007669"/>
    <property type="project" value="UniProtKB-ARBA"/>
</dbReference>
<dbReference type="InterPro" id="IPR036188">
    <property type="entry name" value="FAD/NAD-bd_sf"/>
</dbReference>
<evidence type="ECO:0000256" key="2">
    <source>
        <dbReference type="ARBA" id="ARBA00022630"/>
    </source>
</evidence>
<evidence type="ECO:0000256" key="1">
    <source>
        <dbReference type="ARBA" id="ARBA00001974"/>
    </source>
</evidence>
<keyword evidence="5" id="KW-0560">Oxidoreductase</keyword>
<dbReference type="InterPro" id="IPR050641">
    <property type="entry name" value="RIFMO-like"/>
</dbReference>
<dbReference type="Pfam" id="PF01494">
    <property type="entry name" value="FAD_binding_3"/>
    <property type="match status" value="1"/>
</dbReference>
<dbReference type="RefSeq" id="WP_149853578.1">
    <property type="nucleotide sequence ID" value="NZ_VUOB01000064.1"/>
</dbReference>
<keyword evidence="3" id="KW-0274">FAD</keyword>
<keyword evidence="2" id="KW-0285">Flavoprotein</keyword>
<gene>
    <name evidence="5" type="ORF">F0L68_31930</name>
</gene>
<evidence type="ECO:0000313" key="5">
    <source>
        <dbReference type="EMBL" id="KAA2253884.1"/>
    </source>
</evidence>
<reference evidence="5 6" key="1">
    <citation type="submission" date="2019-09" db="EMBL/GenBank/DDBJ databases">
        <title>Goodfellowia gen. nov., a new genus of the Pseudonocardineae related to Actinoalloteichus, containing Goodfellowia coeruleoviolacea gen. nov., comb. nov. gen. nov., comb. nov.</title>
        <authorList>
            <person name="Labeda D."/>
        </authorList>
    </citation>
    <scope>NUCLEOTIDE SEQUENCE [LARGE SCALE GENOMIC DNA]</scope>
    <source>
        <strain evidence="5 6">AN110305</strain>
    </source>
</reference>
<dbReference type="EMBL" id="VUOB01000064">
    <property type="protein sequence ID" value="KAA2253884.1"/>
    <property type="molecule type" value="Genomic_DNA"/>
</dbReference>
<dbReference type="Gene3D" id="3.40.30.120">
    <property type="match status" value="1"/>
</dbReference>
<dbReference type="Proteomes" id="UP000323454">
    <property type="component" value="Unassembled WGS sequence"/>
</dbReference>
<dbReference type="PRINTS" id="PR00420">
    <property type="entry name" value="RNGMNOXGNASE"/>
</dbReference>
<dbReference type="PANTHER" id="PTHR43004">
    <property type="entry name" value="TRK SYSTEM POTASSIUM UPTAKE PROTEIN"/>
    <property type="match status" value="1"/>
</dbReference>
<dbReference type="PANTHER" id="PTHR43004:SF19">
    <property type="entry name" value="BINDING MONOOXYGENASE, PUTATIVE (JCVI)-RELATED"/>
    <property type="match status" value="1"/>
</dbReference>
<sequence>MNTEVIVVGAGPTGLMLAAELGLAGIDTVVLDRLAEPTGQSKAGSLQPRSAEVLDLRGLLDHLSEADRSRPGGHFAGLPVALDNTPWQTRHPNPVTLPQVALERLLADRLAELGVPVLRGHELVDLTQDDDGVTAGTRGPDGESRLRGRYLVGCDGAHSSVRKLAGFAFPGKAGTMSAVAADIEFAATSDLVPTGQRFFGDYMRRGGGYWTLLHPLGDGAYRMIFGNAERRDRHAPVTDAEVQAALHTVYGPETTLARIRHASRFSDANRQVERYRSDRVLLAGDAAHIHLPAGGQGVNLGLQDAFNLGWKLAAQLRGWASDGLLDTYHDERHPVGARVLRNAAAQSVFMGIGEGTEVAALREVVTELVTTPDGNRYISGMMSALDLRYDMPDAPAHELLGRRMPDVDLVTDAGPTRFSRLAGHGGGVLLDLGAGIGPAASAQLGGRVGVVPAEPVPGVDASAVLVRPDGHVCWAGDDVADGLDRALARWFGQPAR</sequence>
<dbReference type="Gene3D" id="3.50.50.60">
    <property type="entry name" value="FAD/NAD(P)-binding domain"/>
    <property type="match status" value="1"/>
</dbReference>
<name>A0A5B2WSH3_9PSEU</name>
<dbReference type="AlphaFoldDB" id="A0A5B2WSH3"/>
<organism evidence="5 6">
    <name type="scientific">Solihabitans fulvus</name>
    <dbReference type="NCBI Taxonomy" id="1892852"/>
    <lineage>
        <taxon>Bacteria</taxon>
        <taxon>Bacillati</taxon>
        <taxon>Actinomycetota</taxon>
        <taxon>Actinomycetes</taxon>
        <taxon>Pseudonocardiales</taxon>
        <taxon>Pseudonocardiaceae</taxon>
        <taxon>Solihabitans</taxon>
    </lineage>
</organism>
<dbReference type="InterPro" id="IPR002938">
    <property type="entry name" value="FAD-bd"/>
</dbReference>
<accession>A0A5B2WSH3</accession>
<reference evidence="5 6" key="2">
    <citation type="submission" date="2019-09" db="EMBL/GenBank/DDBJ databases">
        <authorList>
            <person name="Jin C."/>
        </authorList>
    </citation>
    <scope>NUCLEOTIDE SEQUENCE [LARGE SCALE GENOMIC DNA]</scope>
    <source>
        <strain evidence="5 6">AN110305</strain>
    </source>
</reference>
<feature type="domain" description="FAD-binding" evidence="4">
    <location>
        <begin position="3"/>
        <end position="343"/>
    </location>
</feature>
<dbReference type="Gene3D" id="3.30.70.2450">
    <property type="match status" value="1"/>
</dbReference>
<proteinExistence type="predicted"/>
<evidence type="ECO:0000259" key="4">
    <source>
        <dbReference type="Pfam" id="PF01494"/>
    </source>
</evidence>
<dbReference type="SUPFAM" id="SSF51905">
    <property type="entry name" value="FAD/NAD(P)-binding domain"/>
    <property type="match status" value="1"/>
</dbReference>